<dbReference type="PANTHER" id="PTHR11910">
    <property type="entry name" value="ATP SYNTHASE DELTA CHAIN"/>
    <property type="match status" value="1"/>
</dbReference>
<evidence type="ECO:0000313" key="10">
    <source>
        <dbReference type="Proteomes" id="UP000248916"/>
    </source>
</evidence>
<evidence type="ECO:0000256" key="8">
    <source>
        <dbReference type="HAMAP-Rule" id="MF_01416"/>
    </source>
</evidence>
<dbReference type="AlphaFoldDB" id="A0A2W7N6S9"/>
<comment type="subcellular location">
    <subcellularLocation>
        <location evidence="8">Cell membrane</location>
        <topology evidence="8">Peripheral membrane protein</topology>
    </subcellularLocation>
    <subcellularLocation>
        <location evidence="1">Membrane</location>
    </subcellularLocation>
</comment>
<dbReference type="NCBIfam" id="TIGR01145">
    <property type="entry name" value="ATP_synt_delta"/>
    <property type="match status" value="1"/>
</dbReference>
<keyword evidence="5 8" id="KW-0472">Membrane</keyword>
<keyword evidence="8" id="KW-1003">Cell membrane</keyword>
<comment type="similarity">
    <text evidence="8">Belongs to the ATPase delta chain family.</text>
</comment>
<protein>
    <recommendedName>
        <fullName evidence="8">ATP synthase subunit delta</fullName>
    </recommendedName>
    <alternativeName>
        <fullName evidence="8">ATP synthase F(1) sector subunit delta</fullName>
    </alternativeName>
    <alternativeName>
        <fullName evidence="8">F-type ATPase subunit delta</fullName>
        <shortName evidence="8">F-ATPase subunit delta</shortName>
    </alternativeName>
</protein>
<dbReference type="Proteomes" id="UP000248916">
    <property type="component" value="Unassembled WGS sequence"/>
</dbReference>
<evidence type="ECO:0000313" key="9">
    <source>
        <dbReference type="EMBL" id="PZX15770.1"/>
    </source>
</evidence>
<dbReference type="PRINTS" id="PR00125">
    <property type="entry name" value="ATPASEDELTA"/>
</dbReference>
<keyword evidence="3 8" id="KW-0375">Hydrogen ion transport</keyword>
<evidence type="ECO:0000256" key="4">
    <source>
        <dbReference type="ARBA" id="ARBA00023065"/>
    </source>
</evidence>
<evidence type="ECO:0000256" key="2">
    <source>
        <dbReference type="ARBA" id="ARBA00022448"/>
    </source>
</evidence>
<dbReference type="SUPFAM" id="SSF47928">
    <property type="entry name" value="N-terminal domain of the delta subunit of the F1F0-ATP synthase"/>
    <property type="match status" value="1"/>
</dbReference>
<gene>
    <name evidence="8" type="primary">atpH</name>
    <name evidence="9" type="ORF">LX81_02403</name>
</gene>
<dbReference type="InterPro" id="IPR000711">
    <property type="entry name" value="ATPase_OSCP/dsu"/>
</dbReference>
<keyword evidence="4 8" id="KW-0406">Ion transport</keyword>
<keyword evidence="7 8" id="KW-0066">ATP synthesis</keyword>
<keyword evidence="10" id="KW-1185">Reference proteome</keyword>
<organism evidence="9 10">
    <name type="scientific">Palleronia aestuarii</name>
    <dbReference type="NCBI Taxonomy" id="568105"/>
    <lineage>
        <taxon>Bacteria</taxon>
        <taxon>Pseudomonadati</taxon>
        <taxon>Pseudomonadota</taxon>
        <taxon>Alphaproteobacteria</taxon>
        <taxon>Rhodobacterales</taxon>
        <taxon>Roseobacteraceae</taxon>
        <taxon>Palleronia</taxon>
    </lineage>
</organism>
<keyword evidence="6 8" id="KW-0139">CF(1)</keyword>
<evidence type="ECO:0000256" key="5">
    <source>
        <dbReference type="ARBA" id="ARBA00023136"/>
    </source>
</evidence>
<evidence type="ECO:0000256" key="7">
    <source>
        <dbReference type="ARBA" id="ARBA00023310"/>
    </source>
</evidence>
<dbReference type="GO" id="GO:0045259">
    <property type="term" value="C:proton-transporting ATP synthase complex"/>
    <property type="evidence" value="ECO:0007669"/>
    <property type="project" value="UniProtKB-KW"/>
</dbReference>
<dbReference type="PROSITE" id="PS00389">
    <property type="entry name" value="ATPASE_DELTA"/>
    <property type="match status" value="1"/>
</dbReference>
<dbReference type="Pfam" id="PF00213">
    <property type="entry name" value="OSCP"/>
    <property type="match status" value="1"/>
</dbReference>
<evidence type="ECO:0000256" key="3">
    <source>
        <dbReference type="ARBA" id="ARBA00022781"/>
    </source>
</evidence>
<dbReference type="Gene3D" id="1.10.520.20">
    <property type="entry name" value="N-terminal domain of the delta subunit of the F1F0-ATP synthase"/>
    <property type="match status" value="1"/>
</dbReference>
<dbReference type="HAMAP" id="MF_01416">
    <property type="entry name" value="ATP_synth_delta_bact"/>
    <property type="match status" value="1"/>
</dbReference>
<accession>A0A2W7N6S9</accession>
<dbReference type="NCBIfam" id="NF004402">
    <property type="entry name" value="PRK05758.2-2"/>
    <property type="match status" value="1"/>
</dbReference>
<dbReference type="InterPro" id="IPR026015">
    <property type="entry name" value="ATP_synth_OSCP/delta_N_sf"/>
</dbReference>
<dbReference type="GO" id="GO:0005886">
    <property type="term" value="C:plasma membrane"/>
    <property type="evidence" value="ECO:0007669"/>
    <property type="project" value="UniProtKB-SubCell"/>
</dbReference>
<dbReference type="NCBIfam" id="NF004406">
    <property type="entry name" value="PRK05758.3-2"/>
    <property type="match status" value="1"/>
</dbReference>
<evidence type="ECO:0000256" key="6">
    <source>
        <dbReference type="ARBA" id="ARBA00023196"/>
    </source>
</evidence>
<comment type="function">
    <text evidence="8">This protein is part of the stalk that links CF(0) to CF(1). It either transmits conformational changes from CF(0) to CF(1) or is implicated in proton conduction.</text>
</comment>
<comment type="caution">
    <text evidence="9">The sequence shown here is derived from an EMBL/GenBank/DDBJ whole genome shotgun (WGS) entry which is preliminary data.</text>
</comment>
<keyword evidence="2 8" id="KW-0813">Transport</keyword>
<reference evidence="9 10" key="1">
    <citation type="submission" date="2018-06" db="EMBL/GenBank/DDBJ databases">
        <title>Genomic Encyclopedia of Archaeal and Bacterial Type Strains, Phase II (KMG-II): from individual species to whole genera.</title>
        <authorList>
            <person name="Goeker M."/>
        </authorList>
    </citation>
    <scope>NUCLEOTIDE SEQUENCE [LARGE SCALE GENOMIC DNA]</scope>
    <source>
        <strain evidence="9 10">DSM 22009</strain>
    </source>
</reference>
<comment type="function">
    <text evidence="8">F(1)F(0) ATP synthase produces ATP from ADP in the presence of a proton or sodium gradient. F-type ATPases consist of two structural domains, F(1) containing the extramembraneous catalytic core and F(0) containing the membrane proton channel, linked together by a central stalk and a peripheral stalk. During catalysis, ATP synthesis in the catalytic domain of F(1) is coupled via a rotary mechanism of the central stalk subunits to proton translocation.</text>
</comment>
<dbReference type="GO" id="GO:0046933">
    <property type="term" value="F:proton-transporting ATP synthase activity, rotational mechanism"/>
    <property type="evidence" value="ECO:0007669"/>
    <property type="project" value="UniProtKB-UniRule"/>
</dbReference>
<sequence length="186" mass="20577">MSEPASISTGIASRYAIAIFELAKEDGSLDQLRADTDTISSSLNDSEDFRDLIHSPLYARDEQQAAISAIAERMELSSYMANTLRLMASKRRLFVLPELVRDLRRRITEEKGEITADVTAATELTDEQRRKLAETLKSSVGRDVNINLSVDESLIGGLVVKVGSKMIDTSIRSKLNALQNTMREVG</sequence>
<name>A0A2W7N6S9_9RHOB</name>
<proteinExistence type="inferred from homology"/>
<dbReference type="EMBL" id="QKZL01000009">
    <property type="protein sequence ID" value="PZX15770.1"/>
    <property type="molecule type" value="Genomic_DNA"/>
</dbReference>
<evidence type="ECO:0000256" key="1">
    <source>
        <dbReference type="ARBA" id="ARBA00004370"/>
    </source>
</evidence>
<dbReference type="InterPro" id="IPR020781">
    <property type="entry name" value="ATPase_OSCP/d_CS"/>
</dbReference>